<keyword evidence="4" id="KW-0408">Iron</keyword>
<dbReference type="SUPFAM" id="SSF50022">
    <property type="entry name" value="ISP domain"/>
    <property type="match status" value="1"/>
</dbReference>
<dbReference type="InterPro" id="IPR017941">
    <property type="entry name" value="Rieske_2Fe-2S"/>
</dbReference>
<keyword evidence="3" id="KW-0560">Oxidoreductase</keyword>
<dbReference type="Pfam" id="PF13806">
    <property type="entry name" value="Rieske_2"/>
    <property type="match status" value="1"/>
</dbReference>
<keyword evidence="9" id="KW-1185">Reference proteome</keyword>
<evidence type="ECO:0000256" key="2">
    <source>
        <dbReference type="ARBA" id="ARBA00022723"/>
    </source>
</evidence>
<keyword evidence="5" id="KW-0411">Iron-sulfur</keyword>
<dbReference type="NCBIfam" id="NF007066">
    <property type="entry name" value="PRK09511.1"/>
    <property type="match status" value="1"/>
</dbReference>
<reference evidence="9" key="1">
    <citation type="journal article" date="2019" name="Int. J. Syst. Evol. Microbiol.">
        <title>The Global Catalogue of Microorganisms (GCM) 10K type strain sequencing project: providing services to taxonomists for standard genome sequencing and annotation.</title>
        <authorList>
            <consortium name="The Broad Institute Genomics Platform"/>
            <consortium name="The Broad Institute Genome Sequencing Center for Infectious Disease"/>
            <person name="Wu L."/>
            <person name="Ma J."/>
        </authorList>
    </citation>
    <scope>NUCLEOTIDE SEQUENCE [LARGE SCALE GENOMIC DNA]</scope>
    <source>
        <strain evidence="9">JCM 19134</strain>
    </source>
</reference>
<dbReference type="CDD" id="cd03529">
    <property type="entry name" value="Rieske_NirD"/>
    <property type="match status" value="1"/>
</dbReference>
<comment type="caution">
    <text evidence="8">The sequence shown here is derived from an EMBL/GenBank/DDBJ whole genome shotgun (WGS) entry which is preliminary data.</text>
</comment>
<proteinExistence type="predicted"/>
<keyword evidence="6" id="KW-0534">Nitrate assimilation</keyword>
<dbReference type="PANTHER" id="PTHR40562">
    <property type="match status" value="1"/>
</dbReference>
<evidence type="ECO:0000256" key="5">
    <source>
        <dbReference type="ARBA" id="ARBA00023014"/>
    </source>
</evidence>
<evidence type="ECO:0000313" key="8">
    <source>
        <dbReference type="EMBL" id="GAA4959201.1"/>
    </source>
</evidence>
<name>A0AAV3U974_9ALTE</name>
<keyword evidence="2" id="KW-0479">Metal-binding</keyword>
<organism evidence="8 9">
    <name type="scientific">Halioxenophilus aromaticivorans</name>
    <dbReference type="NCBI Taxonomy" id="1306992"/>
    <lineage>
        <taxon>Bacteria</taxon>
        <taxon>Pseudomonadati</taxon>
        <taxon>Pseudomonadota</taxon>
        <taxon>Gammaproteobacteria</taxon>
        <taxon>Alteromonadales</taxon>
        <taxon>Alteromonadaceae</taxon>
        <taxon>Halioxenophilus</taxon>
    </lineage>
</organism>
<evidence type="ECO:0000256" key="4">
    <source>
        <dbReference type="ARBA" id="ARBA00023004"/>
    </source>
</evidence>
<dbReference type="InterPro" id="IPR012748">
    <property type="entry name" value="Rieske-like_NirD"/>
</dbReference>
<dbReference type="PANTHER" id="PTHR40562:SF1">
    <property type="entry name" value="NITRITE REDUCTASE (NADH) SMALL SUBUNIT"/>
    <property type="match status" value="1"/>
</dbReference>
<dbReference type="GO" id="GO:0046872">
    <property type="term" value="F:metal ion binding"/>
    <property type="evidence" value="ECO:0007669"/>
    <property type="project" value="UniProtKB-KW"/>
</dbReference>
<feature type="domain" description="Rieske" evidence="7">
    <location>
        <begin position="5"/>
        <end position="106"/>
    </location>
</feature>
<dbReference type="RefSeq" id="WP_345427622.1">
    <property type="nucleotide sequence ID" value="NZ_AP031496.1"/>
</dbReference>
<evidence type="ECO:0000256" key="3">
    <source>
        <dbReference type="ARBA" id="ARBA00023002"/>
    </source>
</evidence>
<evidence type="ECO:0000313" key="9">
    <source>
        <dbReference type="Proteomes" id="UP001409585"/>
    </source>
</evidence>
<evidence type="ECO:0000259" key="7">
    <source>
        <dbReference type="PROSITE" id="PS51296"/>
    </source>
</evidence>
<dbReference type="InterPro" id="IPR036922">
    <property type="entry name" value="Rieske_2Fe-2S_sf"/>
</dbReference>
<dbReference type="PROSITE" id="PS51296">
    <property type="entry name" value="RIESKE"/>
    <property type="match status" value="1"/>
</dbReference>
<gene>
    <name evidence="8" type="primary">nirD</name>
    <name evidence="8" type="ORF">GCM10025791_45180</name>
</gene>
<protein>
    <submittedName>
        <fullName evidence="8">Nitrite reductase small subunit NirD</fullName>
    </submittedName>
</protein>
<dbReference type="NCBIfam" id="TIGR02378">
    <property type="entry name" value="nirD_assim_sml"/>
    <property type="match status" value="1"/>
</dbReference>
<evidence type="ECO:0000256" key="1">
    <source>
        <dbReference type="ARBA" id="ARBA00022714"/>
    </source>
</evidence>
<dbReference type="GO" id="GO:0008942">
    <property type="term" value="F:nitrite reductase [NAD(P)H] activity"/>
    <property type="evidence" value="ECO:0007669"/>
    <property type="project" value="InterPro"/>
</dbReference>
<dbReference type="GO" id="GO:0042128">
    <property type="term" value="P:nitrate assimilation"/>
    <property type="evidence" value="ECO:0007669"/>
    <property type="project" value="UniProtKB-KW"/>
</dbReference>
<dbReference type="Gene3D" id="2.102.10.10">
    <property type="entry name" value="Rieske [2Fe-2S] iron-sulphur domain"/>
    <property type="match status" value="1"/>
</dbReference>
<dbReference type="PROSITE" id="PS51300">
    <property type="entry name" value="NIRD"/>
    <property type="match status" value="1"/>
</dbReference>
<dbReference type="EMBL" id="BAABLX010000077">
    <property type="protein sequence ID" value="GAA4959201.1"/>
    <property type="molecule type" value="Genomic_DNA"/>
</dbReference>
<evidence type="ECO:0000256" key="6">
    <source>
        <dbReference type="ARBA" id="ARBA00023063"/>
    </source>
</evidence>
<dbReference type="AlphaFoldDB" id="A0AAV3U974"/>
<sequence>MSSWIKVCQLSDIAPNTGVCALVNGQQVAIFREAKSDAVFAIGNYDPIGKANVLSRGLMAQLGDNITVASPLYKQHYRLTDGQCLEQDGVNVPVYEVRITDGAIEIAA</sequence>
<accession>A0AAV3U974</accession>
<dbReference type="Proteomes" id="UP001409585">
    <property type="component" value="Unassembled WGS sequence"/>
</dbReference>
<dbReference type="GO" id="GO:0009344">
    <property type="term" value="C:nitrite reductase complex [NAD(P)H]"/>
    <property type="evidence" value="ECO:0007669"/>
    <property type="project" value="TreeGrafter"/>
</dbReference>
<dbReference type="InterPro" id="IPR017881">
    <property type="entry name" value="NirD"/>
</dbReference>
<keyword evidence="1" id="KW-0001">2Fe-2S</keyword>
<dbReference type="GO" id="GO:0051537">
    <property type="term" value="F:2 iron, 2 sulfur cluster binding"/>
    <property type="evidence" value="ECO:0007669"/>
    <property type="project" value="UniProtKB-KW"/>
</dbReference>